<dbReference type="SMART" id="SM00382">
    <property type="entry name" value="AAA"/>
    <property type="match status" value="1"/>
</dbReference>
<dbReference type="CDD" id="cd03219">
    <property type="entry name" value="ABC_Mj1267_LivG_branched"/>
    <property type="match status" value="1"/>
</dbReference>
<dbReference type="EMBL" id="JYBP01000003">
    <property type="protein sequence ID" value="KJE26088.1"/>
    <property type="molecule type" value="Genomic_DNA"/>
</dbReference>
<dbReference type="Gene3D" id="3.40.50.300">
    <property type="entry name" value="P-loop containing nucleotide triphosphate hydrolases"/>
    <property type="match status" value="1"/>
</dbReference>
<dbReference type="InterPro" id="IPR032823">
    <property type="entry name" value="BCA_ABC_TP_C"/>
</dbReference>
<evidence type="ECO:0000256" key="1">
    <source>
        <dbReference type="ARBA" id="ARBA00022448"/>
    </source>
</evidence>
<dbReference type="InterPro" id="IPR003439">
    <property type="entry name" value="ABC_transporter-like_ATP-bd"/>
</dbReference>
<gene>
    <name evidence="5" type="ORF">LG52_3095</name>
</gene>
<evidence type="ECO:0000313" key="6">
    <source>
        <dbReference type="Proteomes" id="UP000032522"/>
    </source>
</evidence>
<dbReference type="GO" id="GO:0005304">
    <property type="term" value="F:L-valine transmembrane transporter activity"/>
    <property type="evidence" value="ECO:0007669"/>
    <property type="project" value="TreeGrafter"/>
</dbReference>
<dbReference type="GO" id="GO:0005524">
    <property type="term" value="F:ATP binding"/>
    <property type="evidence" value="ECO:0007669"/>
    <property type="project" value="UniProtKB-KW"/>
</dbReference>
<keyword evidence="3" id="KW-0067">ATP-binding</keyword>
<feature type="domain" description="ABC transporter" evidence="4">
    <location>
        <begin position="6"/>
        <end position="253"/>
    </location>
</feature>
<protein>
    <submittedName>
        <fullName evidence="5">ABC transporter family protein</fullName>
    </submittedName>
</protein>
<proteinExistence type="predicted"/>
<dbReference type="AlphaFoldDB" id="A0A0D8BPE9"/>
<dbReference type="GO" id="GO:0015192">
    <property type="term" value="F:L-phenylalanine transmembrane transporter activity"/>
    <property type="evidence" value="ECO:0007669"/>
    <property type="project" value="TreeGrafter"/>
</dbReference>
<keyword evidence="1" id="KW-0813">Transport</keyword>
<dbReference type="GO" id="GO:1903805">
    <property type="term" value="P:L-valine import across plasma membrane"/>
    <property type="evidence" value="ECO:0007669"/>
    <property type="project" value="TreeGrafter"/>
</dbReference>
<evidence type="ECO:0000313" key="5">
    <source>
        <dbReference type="EMBL" id="KJE26088.1"/>
    </source>
</evidence>
<dbReference type="FunFam" id="3.40.50.300:FF:000421">
    <property type="entry name" value="Branched-chain amino acid ABC transporter ATP-binding protein"/>
    <property type="match status" value="1"/>
</dbReference>
<organism evidence="5 6">
    <name type="scientific">Geobacillus kaustophilus</name>
    <dbReference type="NCBI Taxonomy" id="1462"/>
    <lineage>
        <taxon>Bacteria</taxon>
        <taxon>Bacillati</taxon>
        <taxon>Bacillota</taxon>
        <taxon>Bacilli</taxon>
        <taxon>Bacillales</taxon>
        <taxon>Anoxybacillaceae</taxon>
        <taxon>Geobacillus</taxon>
        <taxon>Geobacillus thermoleovorans group</taxon>
    </lineage>
</organism>
<evidence type="ECO:0000256" key="2">
    <source>
        <dbReference type="ARBA" id="ARBA00022741"/>
    </source>
</evidence>
<sequence length="256" mass="27874">MNEALLEVEQLSKSFGGVQAVQDVSFGVAKGEIVAVIGPNGAGKTTLFNMISGIIPPTSGLVRFQGAVVTGKKPHELAMLGMTRTFQNLQLFSDMTVLENVMVGFHSRLKSGIVSAGFRLPRAVKEENEAREQVFSCLEQVGLAHLPWERAGTLPYGTQRLVEIARAAVSRPSLILLDEPMAGLNPQESKRLVDVLLAMREQGFTFLFVEHDMETVMSIADRIIVLDYGKKIAEGTPGEIARHPDVIKAYLGEEAV</sequence>
<dbReference type="PANTHER" id="PTHR45772:SF7">
    <property type="entry name" value="AMINO ACID ABC TRANSPORTER ATP-BINDING PROTEIN"/>
    <property type="match status" value="1"/>
</dbReference>
<dbReference type="GO" id="GO:0005886">
    <property type="term" value="C:plasma membrane"/>
    <property type="evidence" value="ECO:0007669"/>
    <property type="project" value="TreeGrafter"/>
</dbReference>
<dbReference type="InterPro" id="IPR027417">
    <property type="entry name" value="P-loop_NTPase"/>
</dbReference>
<evidence type="ECO:0000256" key="3">
    <source>
        <dbReference type="ARBA" id="ARBA00022840"/>
    </source>
</evidence>
<dbReference type="GO" id="GO:0042941">
    <property type="term" value="P:D-alanine transmembrane transport"/>
    <property type="evidence" value="ECO:0007669"/>
    <property type="project" value="TreeGrafter"/>
</dbReference>
<keyword evidence="2" id="KW-0547">Nucleotide-binding</keyword>
<evidence type="ECO:0000259" key="4">
    <source>
        <dbReference type="PROSITE" id="PS50893"/>
    </source>
</evidence>
<dbReference type="Pfam" id="PF00005">
    <property type="entry name" value="ABC_tran"/>
    <property type="match status" value="1"/>
</dbReference>
<dbReference type="PROSITE" id="PS50893">
    <property type="entry name" value="ABC_TRANSPORTER_2"/>
    <property type="match status" value="1"/>
</dbReference>
<dbReference type="PANTHER" id="PTHR45772">
    <property type="entry name" value="CONSERVED COMPONENT OF ABC TRANSPORTER FOR NATURAL AMINO ACIDS-RELATED"/>
    <property type="match status" value="1"/>
</dbReference>
<dbReference type="SUPFAM" id="SSF52540">
    <property type="entry name" value="P-loop containing nucleoside triphosphate hydrolases"/>
    <property type="match status" value="1"/>
</dbReference>
<accession>A0A0D8BPE9</accession>
<dbReference type="PATRIC" id="fig|1462.6.peg.3395"/>
<dbReference type="InterPro" id="IPR003593">
    <property type="entry name" value="AAA+_ATPase"/>
</dbReference>
<dbReference type="InterPro" id="IPR051120">
    <property type="entry name" value="ABC_AA/LPS_Transport"/>
</dbReference>
<name>A0A0D8BPE9_GEOKU</name>
<dbReference type="GO" id="GO:0015808">
    <property type="term" value="P:L-alanine transport"/>
    <property type="evidence" value="ECO:0007669"/>
    <property type="project" value="TreeGrafter"/>
</dbReference>
<comment type="caution">
    <text evidence="5">The sequence shown here is derived from an EMBL/GenBank/DDBJ whole genome shotgun (WGS) entry which is preliminary data.</text>
</comment>
<reference evidence="5 6" key="1">
    <citation type="submission" date="2015-01" db="EMBL/GenBank/DDBJ databases">
        <authorList>
            <person name="Filippidou S."/>
            <person name="Jeanneret N."/>
            <person name="Russel-Delif L."/>
            <person name="Junier T."/>
            <person name="Wunderlin T."/>
            <person name="Molina V."/>
            <person name="Johnson S.L."/>
            <person name="Davenport K.W."/>
            <person name="Chain P.S."/>
            <person name="Dorador C."/>
            <person name="Junier P."/>
        </authorList>
    </citation>
    <scope>NUCLEOTIDE SEQUENCE [LARGE SCALE GENOMIC DNA]</scope>
    <source>
        <strain evidence="5 6">Et7/4</strain>
    </source>
</reference>
<dbReference type="Proteomes" id="UP000032522">
    <property type="component" value="Unassembled WGS sequence"/>
</dbReference>
<dbReference type="Pfam" id="PF12399">
    <property type="entry name" value="BCA_ABC_TP_C"/>
    <property type="match status" value="1"/>
</dbReference>
<dbReference type="OrthoDB" id="9805514at2"/>
<dbReference type="GO" id="GO:1903806">
    <property type="term" value="P:L-isoleucine import across plasma membrane"/>
    <property type="evidence" value="ECO:0007669"/>
    <property type="project" value="TreeGrafter"/>
</dbReference>
<dbReference type="GO" id="GO:0015188">
    <property type="term" value="F:L-isoleucine transmembrane transporter activity"/>
    <property type="evidence" value="ECO:0007669"/>
    <property type="project" value="TreeGrafter"/>
</dbReference>
<dbReference type="RefSeq" id="WP_044732559.1">
    <property type="nucleotide sequence ID" value="NZ_JYBP01000003.1"/>
</dbReference>
<dbReference type="GO" id="GO:0016887">
    <property type="term" value="F:ATP hydrolysis activity"/>
    <property type="evidence" value="ECO:0007669"/>
    <property type="project" value="InterPro"/>
</dbReference>